<reference evidence="3" key="3">
    <citation type="submission" date="2015-06" db="UniProtKB">
        <authorList>
            <consortium name="EnsemblPlants"/>
        </authorList>
    </citation>
    <scope>IDENTIFICATION</scope>
    <source>
        <strain evidence="3">cv. Jemalong A17</strain>
    </source>
</reference>
<keyword evidence="1" id="KW-1133">Transmembrane helix</keyword>
<name>A0A072TIF9_MEDTR</name>
<reference evidence="2 4" key="1">
    <citation type="journal article" date="2011" name="Nature">
        <title>The Medicago genome provides insight into the evolution of rhizobial symbioses.</title>
        <authorList>
            <person name="Young N.D."/>
            <person name="Debelle F."/>
            <person name="Oldroyd G.E."/>
            <person name="Geurts R."/>
            <person name="Cannon S.B."/>
            <person name="Udvardi M.K."/>
            <person name="Benedito V.A."/>
            <person name="Mayer K.F."/>
            <person name="Gouzy J."/>
            <person name="Schoof H."/>
            <person name="Van de Peer Y."/>
            <person name="Proost S."/>
            <person name="Cook D.R."/>
            <person name="Meyers B.C."/>
            <person name="Spannagl M."/>
            <person name="Cheung F."/>
            <person name="De Mita S."/>
            <person name="Krishnakumar V."/>
            <person name="Gundlach H."/>
            <person name="Zhou S."/>
            <person name="Mudge J."/>
            <person name="Bharti A.K."/>
            <person name="Murray J.D."/>
            <person name="Naoumkina M.A."/>
            <person name="Rosen B."/>
            <person name="Silverstein K.A."/>
            <person name="Tang H."/>
            <person name="Rombauts S."/>
            <person name="Zhao P.X."/>
            <person name="Zhou P."/>
            <person name="Barbe V."/>
            <person name="Bardou P."/>
            <person name="Bechner M."/>
            <person name="Bellec A."/>
            <person name="Berger A."/>
            <person name="Berges H."/>
            <person name="Bidwell S."/>
            <person name="Bisseling T."/>
            <person name="Choisne N."/>
            <person name="Couloux A."/>
            <person name="Denny R."/>
            <person name="Deshpande S."/>
            <person name="Dai X."/>
            <person name="Doyle J.J."/>
            <person name="Dudez A.M."/>
            <person name="Farmer A.D."/>
            <person name="Fouteau S."/>
            <person name="Franken C."/>
            <person name="Gibelin C."/>
            <person name="Gish J."/>
            <person name="Goldstein S."/>
            <person name="Gonzalez A.J."/>
            <person name="Green P.J."/>
            <person name="Hallab A."/>
            <person name="Hartog M."/>
            <person name="Hua A."/>
            <person name="Humphray S.J."/>
            <person name="Jeong D.H."/>
            <person name="Jing Y."/>
            <person name="Jocker A."/>
            <person name="Kenton S.M."/>
            <person name="Kim D.J."/>
            <person name="Klee K."/>
            <person name="Lai H."/>
            <person name="Lang C."/>
            <person name="Lin S."/>
            <person name="Macmil S.L."/>
            <person name="Magdelenat G."/>
            <person name="Matthews L."/>
            <person name="McCorrison J."/>
            <person name="Monaghan E.L."/>
            <person name="Mun J.H."/>
            <person name="Najar F.Z."/>
            <person name="Nicholson C."/>
            <person name="Noirot C."/>
            <person name="O'Bleness M."/>
            <person name="Paule C.R."/>
            <person name="Poulain J."/>
            <person name="Prion F."/>
            <person name="Qin B."/>
            <person name="Qu C."/>
            <person name="Retzel E.F."/>
            <person name="Riddle C."/>
            <person name="Sallet E."/>
            <person name="Samain S."/>
            <person name="Samson N."/>
            <person name="Sanders I."/>
            <person name="Saurat O."/>
            <person name="Scarpelli C."/>
            <person name="Schiex T."/>
            <person name="Segurens B."/>
            <person name="Severin A.J."/>
            <person name="Sherrier D.J."/>
            <person name="Shi R."/>
            <person name="Sims S."/>
            <person name="Singer S.R."/>
            <person name="Sinharoy S."/>
            <person name="Sterck L."/>
            <person name="Viollet A."/>
            <person name="Wang B.B."/>
            <person name="Wang K."/>
            <person name="Wang M."/>
            <person name="Wang X."/>
            <person name="Warfsmann J."/>
            <person name="Weissenbach J."/>
            <person name="White D.D."/>
            <person name="White J.D."/>
            <person name="Wiley G.B."/>
            <person name="Wincker P."/>
            <person name="Xing Y."/>
            <person name="Yang L."/>
            <person name="Yao Z."/>
            <person name="Ying F."/>
            <person name="Zhai J."/>
            <person name="Zhou L."/>
            <person name="Zuber A."/>
            <person name="Denarie J."/>
            <person name="Dixon R.A."/>
            <person name="May G.D."/>
            <person name="Schwartz D.C."/>
            <person name="Rogers J."/>
            <person name="Quetier F."/>
            <person name="Town C.D."/>
            <person name="Roe B.A."/>
        </authorList>
    </citation>
    <scope>NUCLEOTIDE SEQUENCE [LARGE SCALE GENOMIC DNA]</scope>
    <source>
        <strain evidence="2">A17</strain>
        <strain evidence="3 4">cv. Jemalong A17</strain>
    </source>
</reference>
<keyword evidence="4" id="KW-1185">Reference proteome</keyword>
<dbReference type="AlphaFoldDB" id="A0A072TIF9"/>
<reference evidence="2 4" key="2">
    <citation type="journal article" date="2014" name="BMC Genomics">
        <title>An improved genome release (version Mt4.0) for the model legume Medicago truncatula.</title>
        <authorList>
            <person name="Tang H."/>
            <person name="Krishnakumar V."/>
            <person name="Bidwell S."/>
            <person name="Rosen B."/>
            <person name="Chan A."/>
            <person name="Zhou S."/>
            <person name="Gentzbittel L."/>
            <person name="Childs K.L."/>
            <person name="Yandell M."/>
            <person name="Gundlach H."/>
            <person name="Mayer K.F."/>
            <person name="Schwartz D.C."/>
            <person name="Town C.D."/>
        </authorList>
    </citation>
    <scope>GENOME REANNOTATION</scope>
    <source>
        <strain evidence="2">A17</strain>
        <strain evidence="3 4">cv. Jemalong A17</strain>
    </source>
</reference>
<dbReference type="HOGENOM" id="CLU_3127414_0_0_1"/>
<protein>
    <submittedName>
        <fullName evidence="2">Transmembrane protein, putative</fullName>
    </submittedName>
</protein>
<keyword evidence="1" id="KW-0472">Membrane</keyword>
<dbReference type="EMBL" id="KL402759">
    <property type="protein sequence ID" value="KEH17192.1"/>
    <property type="molecule type" value="Genomic_DNA"/>
</dbReference>
<evidence type="ECO:0000313" key="4">
    <source>
        <dbReference type="Proteomes" id="UP000002051"/>
    </source>
</evidence>
<keyword evidence="1 2" id="KW-0812">Transmembrane</keyword>
<proteinExistence type="predicted"/>
<dbReference type="EnsemblPlants" id="KEH17192">
    <property type="protein sequence ID" value="KEH17192"/>
    <property type="gene ID" value="MTR_0034s0120"/>
</dbReference>
<organism evidence="2 4">
    <name type="scientific">Medicago truncatula</name>
    <name type="common">Barrel medic</name>
    <name type="synonym">Medicago tribuloides</name>
    <dbReference type="NCBI Taxonomy" id="3880"/>
    <lineage>
        <taxon>Eukaryota</taxon>
        <taxon>Viridiplantae</taxon>
        <taxon>Streptophyta</taxon>
        <taxon>Embryophyta</taxon>
        <taxon>Tracheophyta</taxon>
        <taxon>Spermatophyta</taxon>
        <taxon>Magnoliopsida</taxon>
        <taxon>eudicotyledons</taxon>
        <taxon>Gunneridae</taxon>
        <taxon>Pentapetalae</taxon>
        <taxon>rosids</taxon>
        <taxon>fabids</taxon>
        <taxon>Fabales</taxon>
        <taxon>Fabaceae</taxon>
        <taxon>Papilionoideae</taxon>
        <taxon>50 kb inversion clade</taxon>
        <taxon>NPAAA clade</taxon>
        <taxon>Hologalegina</taxon>
        <taxon>IRL clade</taxon>
        <taxon>Trifolieae</taxon>
        <taxon>Medicago</taxon>
    </lineage>
</organism>
<evidence type="ECO:0000256" key="1">
    <source>
        <dbReference type="SAM" id="Phobius"/>
    </source>
</evidence>
<accession>A0A072TIF9</accession>
<sequence>MASSAARYRELRRATRENCKVSLTLTLESKIAALLVSFSSLGFFSLFSKN</sequence>
<feature type="transmembrane region" description="Helical" evidence="1">
    <location>
        <begin position="21"/>
        <end position="47"/>
    </location>
</feature>
<evidence type="ECO:0000313" key="3">
    <source>
        <dbReference type="EnsemblPlants" id="KEH17192"/>
    </source>
</evidence>
<dbReference type="Proteomes" id="UP000002051">
    <property type="component" value="Unassembled WGS sequence"/>
</dbReference>
<evidence type="ECO:0000313" key="2">
    <source>
        <dbReference type="EMBL" id="KEH17192.1"/>
    </source>
</evidence>
<gene>
    <name evidence="2" type="ORF">MTR_0034s0120</name>
</gene>